<sequence length="386" mass="39566">MAPVSGLGRLAGRRRIVVKIGSALLVDAEGRAREDWLAGLVADMAALRAGGVQLLAVSSGAIALGRGVLGLGQGALTLERAQAAAAVGQQRLSAAWTAALGAQGLTAAQVLLTLEDTQNRRRYLNGRATLKALIELGAVPVVNENDTVATDEIRYGDNDRLAARVALMAGADLLVLLSDVDGLYTANPRHDPAARHIPEVAAITPEIEAMAGDAGSGLARGGMRTKVLAAKTATAGGCAMAVMLGDQPRPLTALAEGCRATWFRAAESPAAARKQWIAGMKPLGTVTVDAGAVAALERGRSLLPAGVTAVTGRFERGDPVAVLAPEGTAIGAGLAGYRAEEARAIAGAQSARIEEILGYPGRAALVHRDDLVIWDGAERGRRAAAD</sequence>
<evidence type="ECO:0000256" key="6">
    <source>
        <dbReference type="ARBA" id="ARBA00022777"/>
    </source>
</evidence>
<evidence type="ECO:0000256" key="5">
    <source>
        <dbReference type="ARBA" id="ARBA00022741"/>
    </source>
</evidence>
<evidence type="ECO:0000256" key="3">
    <source>
        <dbReference type="ARBA" id="ARBA00022650"/>
    </source>
</evidence>
<evidence type="ECO:0000256" key="4">
    <source>
        <dbReference type="ARBA" id="ARBA00022679"/>
    </source>
</evidence>
<keyword evidence="1 8" id="KW-0963">Cytoplasm</keyword>
<keyword evidence="3 8" id="KW-0641">Proline biosynthesis</keyword>
<protein>
    <recommendedName>
        <fullName evidence="8">Glutamate 5-kinase</fullName>
        <ecNumber evidence="8">2.7.2.11</ecNumber>
    </recommendedName>
    <alternativeName>
        <fullName evidence="8">Gamma-glutamyl kinase</fullName>
        <shortName evidence="8">GK</shortName>
    </alternativeName>
</protein>
<proteinExistence type="inferred from homology"/>
<keyword evidence="6 8" id="KW-0418">Kinase</keyword>
<comment type="caution">
    <text evidence="8">Lacks conserved residue(s) required for the propagation of feature annotation.</text>
</comment>
<evidence type="ECO:0000313" key="11">
    <source>
        <dbReference type="Proteomes" id="UP001239909"/>
    </source>
</evidence>
<dbReference type="SMART" id="SM00359">
    <property type="entry name" value="PUA"/>
    <property type="match status" value="1"/>
</dbReference>
<dbReference type="InterPro" id="IPR005715">
    <property type="entry name" value="Glu_5kinase/COase_Synthase"/>
</dbReference>
<dbReference type="PANTHER" id="PTHR43654:SF1">
    <property type="entry name" value="ISOPENTENYL PHOSPHATE KINASE"/>
    <property type="match status" value="1"/>
</dbReference>
<keyword evidence="4 8" id="KW-0808">Transferase</keyword>
<dbReference type="NCBIfam" id="TIGR01027">
    <property type="entry name" value="proB"/>
    <property type="match status" value="1"/>
</dbReference>
<feature type="binding site" evidence="8">
    <location>
        <begin position="178"/>
        <end position="179"/>
    </location>
    <ligand>
        <name>ATP</name>
        <dbReference type="ChEBI" id="CHEBI:30616"/>
    </ligand>
</feature>
<dbReference type="PANTHER" id="PTHR43654">
    <property type="entry name" value="GLUTAMATE 5-KINASE"/>
    <property type="match status" value="1"/>
</dbReference>
<dbReference type="InterPro" id="IPR001048">
    <property type="entry name" value="Asp/Glu/Uridylate_kinase"/>
</dbReference>
<dbReference type="PROSITE" id="PS50890">
    <property type="entry name" value="PUA"/>
    <property type="match status" value="1"/>
</dbReference>
<feature type="binding site" evidence="8">
    <location>
        <position position="19"/>
    </location>
    <ligand>
        <name>ATP</name>
        <dbReference type="ChEBI" id="CHEBI:30616"/>
    </ligand>
</feature>
<keyword evidence="2 8" id="KW-0028">Amino-acid biosynthesis</keyword>
<dbReference type="InterPro" id="IPR015947">
    <property type="entry name" value="PUA-like_sf"/>
</dbReference>
<dbReference type="CDD" id="cd21157">
    <property type="entry name" value="PUA_G5K"/>
    <property type="match status" value="1"/>
</dbReference>
<evidence type="ECO:0000256" key="2">
    <source>
        <dbReference type="ARBA" id="ARBA00022605"/>
    </source>
</evidence>
<evidence type="ECO:0000256" key="7">
    <source>
        <dbReference type="ARBA" id="ARBA00022840"/>
    </source>
</evidence>
<keyword evidence="5 8" id="KW-0547">Nucleotide-binding</keyword>
<dbReference type="InterPro" id="IPR036974">
    <property type="entry name" value="PUA_sf"/>
</dbReference>
<comment type="caution">
    <text evidence="10">The sequence shown here is derived from an EMBL/GenBank/DDBJ whole genome shotgun (WGS) entry which is preliminary data.</text>
</comment>
<comment type="function">
    <text evidence="8">Catalyzes the transfer of a phosphate group to glutamate to form L-glutamate 5-phosphate.</text>
</comment>
<evidence type="ECO:0000256" key="8">
    <source>
        <dbReference type="HAMAP-Rule" id="MF_00456"/>
    </source>
</evidence>
<dbReference type="Gene3D" id="3.40.1160.10">
    <property type="entry name" value="Acetylglutamate kinase-like"/>
    <property type="match status" value="1"/>
</dbReference>
<keyword evidence="11" id="KW-1185">Reference proteome</keyword>
<evidence type="ECO:0000313" key="10">
    <source>
        <dbReference type="EMBL" id="GMG81618.1"/>
    </source>
</evidence>
<dbReference type="PIRSF" id="PIRSF000729">
    <property type="entry name" value="GK"/>
    <property type="match status" value="1"/>
</dbReference>
<dbReference type="PROSITE" id="PS00902">
    <property type="entry name" value="GLUTAMATE_5_KINASE"/>
    <property type="match status" value="1"/>
</dbReference>
<evidence type="ECO:0000259" key="9">
    <source>
        <dbReference type="SMART" id="SM00359"/>
    </source>
</evidence>
<dbReference type="SUPFAM" id="SSF53633">
    <property type="entry name" value="Carbamate kinase-like"/>
    <property type="match status" value="1"/>
</dbReference>
<evidence type="ECO:0000256" key="1">
    <source>
        <dbReference type="ARBA" id="ARBA00022490"/>
    </source>
</evidence>
<feature type="binding site" evidence="8">
    <location>
        <position position="59"/>
    </location>
    <ligand>
        <name>substrate</name>
    </ligand>
</feature>
<keyword evidence="7 8" id="KW-0067">ATP-binding</keyword>
<dbReference type="InterPro" id="IPR019797">
    <property type="entry name" value="Glutamate_5-kinase_CS"/>
</dbReference>
<dbReference type="InterPro" id="IPR011529">
    <property type="entry name" value="Glu_5kinase"/>
</dbReference>
<dbReference type="InterPro" id="IPR001057">
    <property type="entry name" value="Glu/AcGlu_kinase"/>
</dbReference>
<comment type="catalytic activity">
    <reaction evidence="8">
        <text>L-glutamate + ATP = L-glutamyl 5-phosphate + ADP</text>
        <dbReference type="Rhea" id="RHEA:14877"/>
        <dbReference type="ChEBI" id="CHEBI:29985"/>
        <dbReference type="ChEBI" id="CHEBI:30616"/>
        <dbReference type="ChEBI" id="CHEBI:58274"/>
        <dbReference type="ChEBI" id="CHEBI:456216"/>
        <dbReference type="EC" id="2.7.2.11"/>
    </reaction>
</comment>
<dbReference type="SUPFAM" id="SSF88697">
    <property type="entry name" value="PUA domain-like"/>
    <property type="match status" value="1"/>
</dbReference>
<dbReference type="HAMAP" id="MF_00456">
    <property type="entry name" value="ProB"/>
    <property type="match status" value="1"/>
</dbReference>
<dbReference type="InterPro" id="IPR036393">
    <property type="entry name" value="AceGlu_kinase-like_sf"/>
</dbReference>
<accession>A0ABQ6LE49</accession>
<dbReference type="InterPro" id="IPR002478">
    <property type="entry name" value="PUA"/>
</dbReference>
<dbReference type="CDD" id="cd04242">
    <property type="entry name" value="AAK_G5K_ProB"/>
    <property type="match status" value="1"/>
</dbReference>
<dbReference type="Pfam" id="PF00696">
    <property type="entry name" value="AA_kinase"/>
    <property type="match status" value="1"/>
</dbReference>
<dbReference type="EC" id="2.7.2.11" evidence="8"/>
<dbReference type="Proteomes" id="UP001239909">
    <property type="component" value="Unassembled WGS sequence"/>
</dbReference>
<name>A0ABQ6LE49_9RHOB</name>
<dbReference type="Gene3D" id="2.30.130.10">
    <property type="entry name" value="PUA domain"/>
    <property type="match status" value="1"/>
</dbReference>
<dbReference type="InterPro" id="IPR041739">
    <property type="entry name" value="G5K_ProB"/>
</dbReference>
<gene>
    <name evidence="8 10" type="primary">proB</name>
    <name evidence="10" type="ORF">LNKW23_08310</name>
</gene>
<comment type="pathway">
    <text evidence="8">Amino-acid biosynthesis; L-proline biosynthesis; L-glutamate 5-semialdehyde from L-glutamate: step 1/2.</text>
</comment>
<feature type="domain" description="PUA" evidence="9">
    <location>
        <begin position="284"/>
        <end position="366"/>
    </location>
</feature>
<reference evidence="10 11" key="1">
    <citation type="submission" date="2023-04" db="EMBL/GenBank/DDBJ databases">
        <title>Marinoamorphus aggregata gen. nov., sp. Nov., isolate from tissue of brittle star Ophioplocus japonicus.</title>
        <authorList>
            <person name="Kawano K."/>
            <person name="Sawayama S."/>
            <person name="Nakagawa S."/>
        </authorList>
    </citation>
    <scope>NUCLEOTIDE SEQUENCE [LARGE SCALE GENOMIC DNA]</scope>
    <source>
        <strain evidence="10 11">NKW23</strain>
    </source>
</reference>
<dbReference type="PRINTS" id="PR00474">
    <property type="entry name" value="GLU5KINASE"/>
</dbReference>
<feature type="binding site" evidence="8">
    <location>
        <position position="146"/>
    </location>
    <ligand>
        <name>substrate</name>
    </ligand>
</feature>
<dbReference type="EMBL" id="BSYI01000004">
    <property type="protein sequence ID" value="GMG81618.1"/>
    <property type="molecule type" value="Genomic_DNA"/>
</dbReference>
<comment type="similarity">
    <text evidence="8">Belongs to the glutamate 5-kinase family.</text>
</comment>
<organism evidence="10 11">
    <name type="scientific">Paralimibaculum aggregatum</name>
    <dbReference type="NCBI Taxonomy" id="3036245"/>
    <lineage>
        <taxon>Bacteria</taxon>
        <taxon>Pseudomonadati</taxon>
        <taxon>Pseudomonadota</taxon>
        <taxon>Alphaproteobacteria</taxon>
        <taxon>Rhodobacterales</taxon>
        <taxon>Paracoccaceae</taxon>
        <taxon>Paralimibaculum</taxon>
    </lineage>
</organism>
<dbReference type="Pfam" id="PF01472">
    <property type="entry name" value="PUA"/>
    <property type="match status" value="1"/>
</dbReference>
<comment type="subcellular location">
    <subcellularLocation>
        <location evidence="8">Cytoplasm</location>
    </subcellularLocation>
</comment>
<feature type="binding site" evidence="8">
    <location>
        <position position="158"/>
    </location>
    <ligand>
        <name>substrate</name>
    </ligand>
</feature>